<dbReference type="OrthoDB" id="1044428at2759"/>
<dbReference type="InterPro" id="IPR055154">
    <property type="entry name" value="GULLO2-like_C"/>
</dbReference>
<dbReference type="InterPro" id="IPR007173">
    <property type="entry name" value="ALO_C"/>
</dbReference>
<dbReference type="GO" id="GO:0019853">
    <property type="term" value="P:L-ascorbic acid biosynthetic process"/>
    <property type="evidence" value="ECO:0007669"/>
    <property type="project" value="UniProtKB-UniPathway"/>
</dbReference>
<evidence type="ECO:0000256" key="2">
    <source>
        <dbReference type="ARBA" id="ARBA00023002"/>
    </source>
</evidence>
<keyword evidence="2" id="KW-0560">Oxidoreductase</keyword>
<dbReference type="PROSITE" id="PS51387">
    <property type="entry name" value="FAD_PCMH"/>
    <property type="match status" value="1"/>
</dbReference>
<protein>
    <submittedName>
        <fullName evidence="5">Dehydrogenase</fullName>
    </submittedName>
</protein>
<feature type="signal peptide" evidence="3">
    <location>
        <begin position="1"/>
        <end position="24"/>
    </location>
</feature>
<evidence type="ECO:0000256" key="1">
    <source>
        <dbReference type="ARBA" id="ARBA00005147"/>
    </source>
</evidence>
<dbReference type="UniPathway" id="UPA00132"/>
<dbReference type="GO" id="GO:0016020">
    <property type="term" value="C:membrane"/>
    <property type="evidence" value="ECO:0007669"/>
    <property type="project" value="InterPro"/>
</dbReference>
<keyword evidence="3" id="KW-0732">Signal</keyword>
<evidence type="ECO:0000256" key="3">
    <source>
        <dbReference type="SAM" id="SignalP"/>
    </source>
</evidence>
<name>A0A2V0P6U8_9CHLO</name>
<dbReference type="STRING" id="307507.A0A2V0P6U8"/>
<dbReference type="GO" id="GO:0071949">
    <property type="term" value="F:FAD binding"/>
    <property type="evidence" value="ECO:0007669"/>
    <property type="project" value="InterPro"/>
</dbReference>
<reference evidence="5 6" key="1">
    <citation type="journal article" date="2018" name="Sci. Rep.">
        <title>Raphidocelis subcapitata (=Pseudokirchneriella subcapitata) provides an insight into genome evolution and environmental adaptations in the Sphaeropleales.</title>
        <authorList>
            <person name="Suzuki S."/>
            <person name="Yamaguchi H."/>
            <person name="Nakajima N."/>
            <person name="Kawachi M."/>
        </authorList>
    </citation>
    <scope>NUCLEOTIDE SEQUENCE [LARGE SCALE GENOMIC DNA]</scope>
    <source>
        <strain evidence="5 6">NIES-35</strain>
    </source>
</reference>
<keyword evidence="6" id="KW-1185">Reference proteome</keyword>
<dbReference type="InterPro" id="IPR006094">
    <property type="entry name" value="Oxid_FAD_bind_N"/>
</dbReference>
<dbReference type="FunCoup" id="A0A2V0P6U8">
    <property type="interactions" value="373"/>
</dbReference>
<evidence type="ECO:0000313" key="5">
    <source>
        <dbReference type="EMBL" id="GBF95591.1"/>
    </source>
</evidence>
<dbReference type="InterPro" id="IPR036318">
    <property type="entry name" value="FAD-bd_PCMH-like_sf"/>
</dbReference>
<gene>
    <name evidence="5" type="ORF">Rsub_08572</name>
</gene>
<feature type="chain" id="PRO_5016036967" evidence="3">
    <location>
        <begin position="25"/>
        <end position="632"/>
    </location>
</feature>
<dbReference type="Pfam" id="PF01565">
    <property type="entry name" value="FAD_binding_4"/>
    <property type="match status" value="1"/>
</dbReference>
<dbReference type="Proteomes" id="UP000247498">
    <property type="component" value="Unassembled WGS sequence"/>
</dbReference>
<feature type="domain" description="FAD-binding PCMH-type" evidence="4">
    <location>
        <begin position="42"/>
        <end position="236"/>
    </location>
</feature>
<evidence type="ECO:0000259" key="4">
    <source>
        <dbReference type="PROSITE" id="PS51387"/>
    </source>
</evidence>
<comment type="pathway">
    <text evidence="1">Cofactor biosynthesis; L-ascorbate biosynthesis.</text>
</comment>
<dbReference type="InterPro" id="IPR016166">
    <property type="entry name" value="FAD-bd_PCMH"/>
</dbReference>
<organism evidence="5 6">
    <name type="scientific">Raphidocelis subcapitata</name>
    <dbReference type="NCBI Taxonomy" id="307507"/>
    <lineage>
        <taxon>Eukaryota</taxon>
        <taxon>Viridiplantae</taxon>
        <taxon>Chlorophyta</taxon>
        <taxon>core chlorophytes</taxon>
        <taxon>Chlorophyceae</taxon>
        <taxon>CS clade</taxon>
        <taxon>Sphaeropleales</taxon>
        <taxon>Selenastraceae</taxon>
        <taxon>Raphidocelis</taxon>
    </lineage>
</organism>
<dbReference type="PANTHER" id="PTHR43762:SF7">
    <property type="entry name" value="FAD-BINDING PCMH-TYPE DOMAIN-CONTAINING PROTEIN"/>
    <property type="match status" value="1"/>
</dbReference>
<dbReference type="InterPro" id="IPR010031">
    <property type="entry name" value="FAD_lactone_oxidase-like"/>
</dbReference>
<dbReference type="PANTHER" id="PTHR43762">
    <property type="entry name" value="L-GULONOLACTONE OXIDASE"/>
    <property type="match status" value="1"/>
</dbReference>
<dbReference type="GO" id="GO:0003885">
    <property type="term" value="F:D-arabinono-1,4-lactone oxidase activity"/>
    <property type="evidence" value="ECO:0007669"/>
    <property type="project" value="InterPro"/>
</dbReference>
<dbReference type="SUPFAM" id="SSF56176">
    <property type="entry name" value="FAD-binding/transporter-associated domain-like"/>
    <property type="match status" value="1"/>
</dbReference>
<accession>A0A2V0P6U8</accession>
<dbReference type="InterPro" id="IPR016169">
    <property type="entry name" value="FAD-bd_PCMH_sub2"/>
</dbReference>
<dbReference type="EMBL" id="BDRX01000066">
    <property type="protein sequence ID" value="GBF95591.1"/>
    <property type="molecule type" value="Genomic_DNA"/>
</dbReference>
<proteinExistence type="predicted"/>
<comment type="caution">
    <text evidence="5">The sequence shown here is derived from an EMBL/GenBank/DDBJ whole genome shotgun (WGS) entry which is preliminary data.</text>
</comment>
<dbReference type="InParanoid" id="A0A2V0P6U8"/>
<sequence>MPSPRCRAALAALAFFSLASFVQAQTLPSDKPGSYRAAYGYVVCDPGIKVDAASTADVVTTVKKYLSEAARTGQTLKIRASRHKFHTTTSMACPDQQYALPNGSVPHNGVLAVAILHDQMDKVLEVDPAAYTMKIGAGMRLKQFLDAATAHNMSVMAGSLPAYAGLTMAGILTSGAHGTGDMTISTIADMIKELTWVDGLGNIHVSKNPSPELNAISAGLGLTGIITEMTFQLTPPTNTKLITRYLANDTNLFEDIEKMLKHAPHMLVFWRPDFKMYSAYMMKPIDASVPATDDYMTLLPSFKGRGNMAKLYRGFQSDVYDANFPMIGSGEQFMCPTVAFHSVAKTWANKRDGTPVLYTIAPTNNMVASECDDACAWNGPQYNGTAEDVHYAIEWDNFKEWIGDIKSIYQKDLWEDKHLDKFRCMGPGYIWLRFGHPRGENLHMAYGMKRPVYTQSTWLRSRGSTDAPMRYGWVTDLLEEVTLCKYGGRPHWGKNYARTFTHPKCPMKSRFPAWQTQLDMQAKYDPQKIYEPKIWSQVVNGESYRYYPGCALNKDCFCTQDEHCSKGMACVPSNSFPEYNVCKPNWEAYSSKVKDLKGWLGMWRRYKETGKMAGAFTSADQVAASTLLGFNP</sequence>
<dbReference type="Pfam" id="PF04030">
    <property type="entry name" value="ALO"/>
    <property type="match status" value="1"/>
</dbReference>
<evidence type="ECO:0000313" key="6">
    <source>
        <dbReference type="Proteomes" id="UP000247498"/>
    </source>
</evidence>
<dbReference type="AlphaFoldDB" id="A0A2V0P6U8"/>
<dbReference type="Gene3D" id="3.30.465.10">
    <property type="match status" value="1"/>
</dbReference>
<dbReference type="Pfam" id="PF22906">
    <property type="entry name" value="GULLO2-like_3rd"/>
    <property type="match status" value="1"/>
</dbReference>